<proteinExistence type="predicted"/>
<comment type="caution">
    <text evidence="1">The sequence shown here is derived from an EMBL/GenBank/DDBJ whole genome shotgun (WGS) entry which is preliminary data.</text>
</comment>
<evidence type="ECO:0000313" key="1">
    <source>
        <dbReference type="EMBL" id="KAJ7367275.1"/>
    </source>
</evidence>
<dbReference type="Proteomes" id="UP001218218">
    <property type="component" value="Unassembled WGS sequence"/>
</dbReference>
<reference evidence="1" key="1">
    <citation type="submission" date="2023-03" db="EMBL/GenBank/DDBJ databases">
        <title>Massive genome expansion in bonnet fungi (Mycena s.s.) driven by repeated elements and novel gene families across ecological guilds.</title>
        <authorList>
            <consortium name="Lawrence Berkeley National Laboratory"/>
            <person name="Harder C.B."/>
            <person name="Miyauchi S."/>
            <person name="Viragh M."/>
            <person name="Kuo A."/>
            <person name="Thoen E."/>
            <person name="Andreopoulos B."/>
            <person name="Lu D."/>
            <person name="Skrede I."/>
            <person name="Drula E."/>
            <person name="Henrissat B."/>
            <person name="Morin E."/>
            <person name="Kohler A."/>
            <person name="Barry K."/>
            <person name="LaButti K."/>
            <person name="Morin E."/>
            <person name="Salamov A."/>
            <person name="Lipzen A."/>
            <person name="Mereny Z."/>
            <person name="Hegedus B."/>
            <person name="Baldrian P."/>
            <person name="Stursova M."/>
            <person name="Weitz H."/>
            <person name="Taylor A."/>
            <person name="Grigoriev I.V."/>
            <person name="Nagy L.G."/>
            <person name="Martin F."/>
            <person name="Kauserud H."/>
        </authorList>
    </citation>
    <scope>NUCLEOTIDE SEQUENCE</scope>
    <source>
        <strain evidence="1">CBHHK002</strain>
    </source>
</reference>
<name>A0AAD7ASW1_9AGAR</name>
<organism evidence="1 2">
    <name type="scientific">Mycena albidolilacea</name>
    <dbReference type="NCBI Taxonomy" id="1033008"/>
    <lineage>
        <taxon>Eukaryota</taxon>
        <taxon>Fungi</taxon>
        <taxon>Dikarya</taxon>
        <taxon>Basidiomycota</taxon>
        <taxon>Agaricomycotina</taxon>
        <taxon>Agaricomycetes</taxon>
        <taxon>Agaricomycetidae</taxon>
        <taxon>Agaricales</taxon>
        <taxon>Marasmiineae</taxon>
        <taxon>Mycenaceae</taxon>
        <taxon>Mycena</taxon>
    </lineage>
</organism>
<protein>
    <submittedName>
        <fullName evidence="1">Uncharacterized protein</fullName>
    </submittedName>
</protein>
<dbReference type="EMBL" id="JARIHO010000002">
    <property type="protein sequence ID" value="KAJ7367275.1"/>
    <property type="molecule type" value="Genomic_DNA"/>
</dbReference>
<dbReference type="AlphaFoldDB" id="A0AAD7ASW1"/>
<evidence type="ECO:0000313" key="2">
    <source>
        <dbReference type="Proteomes" id="UP001218218"/>
    </source>
</evidence>
<keyword evidence="2" id="KW-1185">Reference proteome</keyword>
<accession>A0AAD7ASW1</accession>
<gene>
    <name evidence="1" type="ORF">DFH08DRAFT_798082</name>
</gene>
<sequence length="370" mass="41214">MYWYQYCLRVEVLGERGGSTHLIGAQLFAPATVCDQNRWMIKSPVSRASRDLYNSRGGLPGPSDLAVSTQLWYTTKLSPSFDFPRTAKTHFLRGILILSRSVVFVFHKVAQEDQWLRDYTSGGRETDFITLHVRLKDHTASGSASQNGHIPRGKKAFALLSWRELAWGTDSRRGCCSTQTNSGCMGNPKATALNLAATKCSVCRTQYMDMHNYPCGAPGGGSLGTQVHGWSRRRQWRRSMLGTYSTPVSNFHCQGRDYNMSKTGFNGNCLSLHSAVINHIGTNTDFSQRVLFLPGATSSSSTIILYECDTQASRRILSITCRDPPEAHLMRGGVLELVSEDFPPRAHAARKCRYRRGTECKTLLWSALPS</sequence>